<dbReference type="Pfam" id="PF00581">
    <property type="entry name" value="Rhodanese"/>
    <property type="match status" value="1"/>
</dbReference>
<dbReference type="SUPFAM" id="SSF53686">
    <property type="entry name" value="Tryptophan synthase beta subunit-like PLP-dependent enzymes"/>
    <property type="match status" value="1"/>
</dbReference>
<dbReference type="OrthoDB" id="10259545at2759"/>
<dbReference type="Proteomes" id="UP000322873">
    <property type="component" value="Unassembled WGS sequence"/>
</dbReference>
<dbReference type="InterPro" id="IPR050214">
    <property type="entry name" value="Cys_Synth/Cystath_Beta-Synth"/>
</dbReference>
<evidence type="ECO:0000313" key="2">
    <source>
        <dbReference type="EMBL" id="KAA8570993.1"/>
    </source>
</evidence>
<sequence>MATINDLNVFKGPDSLKKYFNPDEQPPLPLIELPEKLNPFRQDGVRIYVKLLTTLPAQNVKALPALNMLLNDPSAEDKSIVEVSSGSTVTSLGVTARVLYNNDDTTAIVPNKTSIDRLRDLQFFGIKVQLYGGPNYSDPTDPRGIVDWARRLGRGNSNIINLGQYDNEHNWKSHFRWTGPQILKQLPEINIFCMGMGSTGCVTGTGMYLKSQKPSVKVLGVCNKEADLVPGPRERPMHETSPFPWKDVVDFTESVGSIESYRLSMKLSREGLIAGPSTGMALQGLFDFLQKEKDNGGLKKYADQSTGDISCVFICCDLPQKHLETYFKKLSPKEFPPLINEELLTIDQNGYSFRWEINPRETDRQKPEILDQINQLVLNNGISVIQNGHMDNDHSIKPSIRILDLRSSEDFNTYHIKSARNSPLPNLTAETRSPLNFDEVDTLIDQWKELSSMIGKSETMEWICMESPLLILCYNGDTSRVMTAILRAKGVEAYSFRDGIDGLVSYLESLSQRN</sequence>
<dbReference type="CDD" id="cd00158">
    <property type="entry name" value="RHOD"/>
    <property type="match status" value="1"/>
</dbReference>
<protein>
    <recommendedName>
        <fullName evidence="1">Rhodanese domain-containing protein</fullName>
    </recommendedName>
</protein>
<accession>A0A5M9JRF5</accession>
<comment type="caution">
    <text evidence="2">The sequence shown here is derived from an EMBL/GenBank/DDBJ whole genome shotgun (WGS) entry which is preliminary data.</text>
</comment>
<proteinExistence type="predicted"/>
<dbReference type="InterPro" id="IPR036052">
    <property type="entry name" value="TrpB-like_PALP_sf"/>
</dbReference>
<dbReference type="InterPro" id="IPR036873">
    <property type="entry name" value="Rhodanese-like_dom_sf"/>
</dbReference>
<dbReference type="Pfam" id="PF00291">
    <property type="entry name" value="PALP"/>
    <property type="match status" value="1"/>
</dbReference>
<organism evidence="2 3">
    <name type="scientific">Monilinia fructicola</name>
    <name type="common">Brown rot fungus</name>
    <name type="synonym">Ciboria fructicola</name>
    <dbReference type="NCBI Taxonomy" id="38448"/>
    <lineage>
        <taxon>Eukaryota</taxon>
        <taxon>Fungi</taxon>
        <taxon>Dikarya</taxon>
        <taxon>Ascomycota</taxon>
        <taxon>Pezizomycotina</taxon>
        <taxon>Leotiomycetes</taxon>
        <taxon>Helotiales</taxon>
        <taxon>Sclerotiniaceae</taxon>
        <taxon>Monilinia</taxon>
    </lineage>
</organism>
<dbReference type="AlphaFoldDB" id="A0A5M9JRF5"/>
<name>A0A5M9JRF5_MONFR</name>
<dbReference type="SMART" id="SM00450">
    <property type="entry name" value="RHOD"/>
    <property type="match status" value="1"/>
</dbReference>
<gene>
    <name evidence="2" type="ORF">EYC84_000363</name>
</gene>
<dbReference type="Gene3D" id="3.40.250.10">
    <property type="entry name" value="Rhodanese-like domain"/>
    <property type="match status" value="1"/>
</dbReference>
<dbReference type="InterPro" id="IPR001763">
    <property type="entry name" value="Rhodanese-like_dom"/>
</dbReference>
<dbReference type="PANTHER" id="PTHR10314">
    <property type="entry name" value="CYSTATHIONINE BETA-SYNTHASE"/>
    <property type="match status" value="1"/>
</dbReference>
<evidence type="ECO:0000259" key="1">
    <source>
        <dbReference type="PROSITE" id="PS50206"/>
    </source>
</evidence>
<dbReference type="Gene3D" id="3.40.50.1100">
    <property type="match status" value="2"/>
</dbReference>
<dbReference type="EMBL" id="VICG01000006">
    <property type="protein sequence ID" value="KAA8570993.1"/>
    <property type="molecule type" value="Genomic_DNA"/>
</dbReference>
<dbReference type="PROSITE" id="PS50206">
    <property type="entry name" value="RHODANESE_3"/>
    <property type="match status" value="1"/>
</dbReference>
<dbReference type="VEuPathDB" id="FungiDB:MFRU_028g00370"/>
<dbReference type="InterPro" id="IPR001926">
    <property type="entry name" value="TrpB-like_PALP"/>
</dbReference>
<reference evidence="2 3" key="1">
    <citation type="submission" date="2019-06" db="EMBL/GenBank/DDBJ databases">
        <title>Genome Sequence of the Brown Rot Fungal Pathogen Monilinia fructicola.</title>
        <authorList>
            <person name="De Miccolis Angelini R.M."/>
            <person name="Landi L."/>
            <person name="Abate D."/>
            <person name="Pollastro S."/>
            <person name="Romanazzi G."/>
            <person name="Faretra F."/>
        </authorList>
    </citation>
    <scope>NUCLEOTIDE SEQUENCE [LARGE SCALE GENOMIC DNA]</scope>
    <source>
        <strain evidence="2 3">Mfrc123</strain>
    </source>
</reference>
<keyword evidence="3" id="KW-1185">Reference proteome</keyword>
<feature type="domain" description="Rhodanese" evidence="1">
    <location>
        <begin position="396"/>
        <end position="505"/>
    </location>
</feature>
<dbReference type="SUPFAM" id="SSF52821">
    <property type="entry name" value="Rhodanese/Cell cycle control phosphatase"/>
    <property type="match status" value="1"/>
</dbReference>
<evidence type="ECO:0000313" key="3">
    <source>
        <dbReference type="Proteomes" id="UP000322873"/>
    </source>
</evidence>